<sequence>MGVVLGGGGVGLGGCGTPEEPVGLGGSAGPFDEVGVVVVSGEPEDDAAAELDVRRLEVALLACDEGAPSVRSPVPTVSVVGTADVASAPRFSDGRFGISMTLIWFGAAFCSGSPSNPTRTPAAPQATTTAITTAITLQRDFARDSS</sequence>
<evidence type="ECO:0000313" key="2">
    <source>
        <dbReference type="Proteomes" id="UP000093695"/>
    </source>
</evidence>
<name>A0A193C9K0_AMYOR</name>
<protein>
    <submittedName>
        <fullName evidence="1">Uncharacterized protein</fullName>
    </submittedName>
</protein>
<dbReference type="AlphaFoldDB" id="A0A193C9K0"/>
<accession>A0A193C9K0</accession>
<reference evidence="1 2" key="1">
    <citation type="journal article" date="2015" name="Genome Announc.">
        <title>Draft Genome Sequence of Norvancomycin-Producing Strain Amycolatopsis orientalis CPCC200066.</title>
        <authorList>
            <person name="Lei X."/>
            <person name="Yuan F."/>
            <person name="Shi Y."/>
            <person name="Li X."/>
            <person name="Wang L."/>
            <person name="Hong B."/>
        </authorList>
    </citation>
    <scope>NUCLEOTIDE SEQUENCE [LARGE SCALE GENOMIC DNA]</scope>
    <source>
        <strain evidence="1 2">B-37</strain>
    </source>
</reference>
<evidence type="ECO:0000313" key="1">
    <source>
        <dbReference type="EMBL" id="ANN21028.1"/>
    </source>
</evidence>
<dbReference type="EMBL" id="CP016174">
    <property type="protein sequence ID" value="ANN21028.1"/>
    <property type="molecule type" value="Genomic_DNA"/>
</dbReference>
<keyword evidence="2" id="KW-1185">Reference proteome</keyword>
<dbReference type="Proteomes" id="UP000093695">
    <property type="component" value="Chromosome"/>
</dbReference>
<organism evidence="1 2">
    <name type="scientific">Amycolatopsis orientalis</name>
    <name type="common">Nocardia orientalis</name>
    <dbReference type="NCBI Taxonomy" id="31958"/>
    <lineage>
        <taxon>Bacteria</taxon>
        <taxon>Bacillati</taxon>
        <taxon>Actinomycetota</taxon>
        <taxon>Actinomycetes</taxon>
        <taxon>Pseudonocardiales</taxon>
        <taxon>Pseudonocardiaceae</taxon>
        <taxon>Amycolatopsis</taxon>
    </lineage>
</organism>
<dbReference type="STRING" id="31958.SD37_39210"/>
<dbReference type="KEGG" id="aori:SD37_39210"/>
<gene>
    <name evidence="1" type="ORF">SD37_39210</name>
</gene>
<dbReference type="RefSeq" id="WP_065913059.1">
    <property type="nucleotide sequence ID" value="NZ_CP016174.1"/>
</dbReference>
<proteinExistence type="predicted"/>